<feature type="compositionally biased region" description="Polar residues" evidence="1">
    <location>
        <begin position="26"/>
        <end position="51"/>
    </location>
</feature>
<evidence type="ECO:0000256" key="1">
    <source>
        <dbReference type="SAM" id="MobiDB-lite"/>
    </source>
</evidence>
<dbReference type="AlphaFoldDB" id="A0AAU8H1C2"/>
<evidence type="ECO:0000256" key="2">
    <source>
        <dbReference type="SAM" id="SignalP"/>
    </source>
</evidence>
<feature type="signal peptide" evidence="2">
    <location>
        <begin position="1"/>
        <end position="21"/>
    </location>
</feature>
<dbReference type="KEGG" id="tob:V4D31_00260"/>
<accession>A0AAU8H1C2</accession>
<dbReference type="RefSeq" id="WP_353686243.1">
    <property type="nucleotide sequence ID" value="NZ_CP144374.1"/>
</dbReference>
<evidence type="ECO:0000313" key="3">
    <source>
        <dbReference type="EMBL" id="XCH48601.1"/>
    </source>
</evidence>
<sequence length="96" mass="10330">MKKLLVSGIISGLLMTGVAFAGNDSPYDSAQGISGSSHRASEEANQPSDYNRLNGPDERARHDAGSGFDTNRDSNLGWGNQYIPTPTPKIDKEYSK</sequence>
<feature type="chain" id="PRO_5043952900" evidence="2">
    <location>
        <begin position="22"/>
        <end position="96"/>
    </location>
</feature>
<reference evidence="3" key="1">
    <citation type="submission" date="2024-01" db="EMBL/GenBank/DDBJ databases">
        <title>The first autotrophic representatives of the genus Thermodesulfovibrio.</title>
        <authorList>
            <person name="Maltseva A.I."/>
            <person name="Elcheninov A.G."/>
            <person name="Kublanov I.V."/>
            <person name="Lebedinsky A.V."/>
            <person name="Frolov E.N."/>
        </authorList>
    </citation>
    <scope>NUCLEOTIDE SEQUENCE</scope>
    <source>
        <strain evidence="3">3462-1</strain>
    </source>
</reference>
<name>A0AAU8H1C2_9BACT</name>
<proteinExistence type="predicted"/>
<feature type="region of interest" description="Disordered" evidence="1">
    <location>
        <begin position="25"/>
        <end position="96"/>
    </location>
</feature>
<feature type="compositionally biased region" description="Polar residues" evidence="1">
    <location>
        <begin position="73"/>
        <end position="84"/>
    </location>
</feature>
<protein>
    <submittedName>
        <fullName evidence="3">Uncharacterized protein</fullName>
    </submittedName>
</protein>
<organism evidence="3">
    <name type="scientific">Thermodesulfovibrio obliviosus</name>
    <dbReference type="NCBI Taxonomy" id="3118332"/>
    <lineage>
        <taxon>Bacteria</taxon>
        <taxon>Pseudomonadati</taxon>
        <taxon>Nitrospirota</taxon>
        <taxon>Thermodesulfovibrionia</taxon>
        <taxon>Thermodesulfovibrionales</taxon>
        <taxon>Thermodesulfovibrionaceae</taxon>
        <taxon>Thermodesulfovibrio</taxon>
    </lineage>
</organism>
<keyword evidence="2" id="KW-0732">Signal</keyword>
<feature type="compositionally biased region" description="Basic and acidic residues" evidence="1">
    <location>
        <begin position="55"/>
        <end position="64"/>
    </location>
</feature>
<gene>
    <name evidence="3" type="ORF">V4D31_00260</name>
</gene>
<dbReference type="EMBL" id="CP144374">
    <property type="protein sequence ID" value="XCH48601.1"/>
    <property type="molecule type" value="Genomic_DNA"/>
</dbReference>